<evidence type="ECO:0000313" key="2">
    <source>
        <dbReference type="EMBL" id="DAD70197.1"/>
    </source>
</evidence>
<reference evidence="2" key="1">
    <citation type="journal article" date="2021" name="Proc. Natl. Acad. Sci. U.S.A.">
        <title>A Catalog of Tens of Thousands of Viruses from Human Metagenomes Reveals Hidden Associations with Chronic Diseases.</title>
        <authorList>
            <person name="Tisza M.J."/>
            <person name="Buck C.B."/>
        </authorList>
    </citation>
    <scope>NUCLEOTIDE SEQUENCE</scope>
    <source>
        <strain evidence="2">Ct3o911</strain>
    </source>
</reference>
<protein>
    <submittedName>
        <fullName evidence="2">Uncharacterized protein</fullName>
    </submittedName>
</protein>
<accession>A0A8S5LJA3</accession>
<evidence type="ECO:0000256" key="1">
    <source>
        <dbReference type="SAM" id="MobiDB-lite"/>
    </source>
</evidence>
<feature type="region of interest" description="Disordered" evidence="1">
    <location>
        <begin position="112"/>
        <end position="139"/>
    </location>
</feature>
<sequence length="139" mass="15345">MKIYDEITKEELTAPDESKGYLYDSQIKTGMTKDAYEVMVGTVTEDCPNGLRRLIPGHAVFEACQFYHTYTDEEIKRMEEQAAAEQAAKDREAKIAMIDSIDAQVTYTAMMTDTLMEETDSGEGSGSDGAADSTDSKEA</sequence>
<dbReference type="EMBL" id="BK015861">
    <property type="protein sequence ID" value="DAD70197.1"/>
    <property type="molecule type" value="Genomic_DNA"/>
</dbReference>
<proteinExistence type="predicted"/>
<name>A0A8S5LJA3_9CAUD</name>
<organism evidence="2">
    <name type="scientific">Siphoviridae sp. ct3o911</name>
    <dbReference type="NCBI Taxonomy" id="2827560"/>
    <lineage>
        <taxon>Viruses</taxon>
        <taxon>Duplodnaviria</taxon>
        <taxon>Heunggongvirae</taxon>
        <taxon>Uroviricota</taxon>
        <taxon>Caudoviricetes</taxon>
    </lineage>
</organism>